<dbReference type="InterPro" id="IPR054828">
    <property type="entry name" value="Vit_B12_bind_prot"/>
</dbReference>
<reference evidence="6" key="1">
    <citation type="submission" date="2023-02" db="EMBL/GenBank/DDBJ databases">
        <title>Nocardiopsis ansamitocini NBRC 112285.</title>
        <authorList>
            <person name="Ichikawa N."/>
            <person name="Sato H."/>
            <person name="Tonouchi N."/>
        </authorList>
    </citation>
    <scope>NUCLEOTIDE SEQUENCE</scope>
    <source>
        <strain evidence="6">NBRC 112285</strain>
    </source>
</reference>
<evidence type="ECO:0000259" key="5">
    <source>
        <dbReference type="PROSITE" id="PS50983"/>
    </source>
</evidence>
<gene>
    <name evidence="6" type="ORF">Nans01_09550</name>
</gene>
<dbReference type="Pfam" id="PF01497">
    <property type="entry name" value="Peripla_BP_2"/>
    <property type="match status" value="1"/>
</dbReference>
<feature type="chain" id="PRO_5040838705" evidence="4">
    <location>
        <begin position="23"/>
        <end position="312"/>
    </location>
</feature>
<dbReference type="PANTHER" id="PTHR30535">
    <property type="entry name" value="VITAMIN B12-BINDING PROTEIN"/>
    <property type="match status" value="1"/>
</dbReference>
<proteinExistence type="inferred from homology"/>
<evidence type="ECO:0000313" key="6">
    <source>
        <dbReference type="EMBL" id="GLU46604.1"/>
    </source>
</evidence>
<evidence type="ECO:0000256" key="4">
    <source>
        <dbReference type="SAM" id="SignalP"/>
    </source>
</evidence>
<keyword evidence="7" id="KW-1185">Reference proteome</keyword>
<dbReference type="PROSITE" id="PS50983">
    <property type="entry name" value="FE_B12_PBP"/>
    <property type="match status" value="1"/>
</dbReference>
<dbReference type="NCBIfam" id="NF038402">
    <property type="entry name" value="TroA_like"/>
    <property type="match status" value="1"/>
</dbReference>
<dbReference type="CDD" id="cd01143">
    <property type="entry name" value="YvrC"/>
    <property type="match status" value="1"/>
</dbReference>
<name>A0A9W6P3H9_9ACTN</name>
<dbReference type="PANTHER" id="PTHR30535:SF34">
    <property type="entry name" value="MOLYBDATE-BINDING PROTEIN MOLA"/>
    <property type="match status" value="1"/>
</dbReference>
<feature type="region of interest" description="Disordered" evidence="3">
    <location>
        <begin position="23"/>
        <end position="45"/>
    </location>
</feature>
<evidence type="ECO:0000313" key="7">
    <source>
        <dbReference type="Proteomes" id="UP001165092"/>
    </source>
</evidence>
<comment type="similarity">
    <text evidence="1">Belongs to the bacterial solute-binding protein 8 family.</text>
</comment>
<dbReference type="EMBL" id="BSQG01000001">
    <property type="protein sequence ID" value="GLU46604.1"/>
    <property type="molecule type" value="Genomic_DNA"/>
</dbReference>
<comment type="caution">
    <text evidence="6">The sequence shown here is derived from an EMBL/GenBank/DDBJ whole genome shotgun (WGS) entry which is preliminary data.</text>
</comment>
<dbReference type="InterPro" id="IPR050902">
    <property type="entry name" value="ABC_Transporter_SBP"/>
</dbReference>
<dbReference type="SUPFAM" id="SSF53807">
    <property type="entry name" value="Helical backbone' metal receptor"/>
    <property type="match status" value="1"/>
</dbReference>
<dbReference type="Proteomes" id="UP001165092">
    <property type="component" value="Unassembled WGS sequence"/>
</dbReference>
<dbReference type="GO" id="GO:0071281">
    <property type="term" value="P:cellular response to iron ion"/>
    <property type="evidence" value="ECO:0007669"/>
    <property type="project" value="TreeGrafter"/>
</dbReference>
<dbReference type="InterPro" id="IPR002491">
    <property type="entry name" value="ABC_transptr_periplasmic_BD"/>
</dbReference>
<evidence type="ECO:0000256" key="3">
    <source>
        <dbReference type="SAM" id="MobiDB-lite"/>
    </source>
</evidence>
<dbReference type="PROSITE" id="PS51257">
    <property type="entry name" value="PROKAR_LIPOPROTEIN"/>
    <property type="match status" value="1"/>
</dbReference>
<protein>
    <submittedName>
        <fullName evidence="6">ABC transporter substrate-binding protein</fullName>
    </submittedName>
</protein>
<evidence type="ECO:0000256" key="2">
    <source>
        <dbReference type="ARBA" id="ARBA00022729"/>
    </source>
</evidence>
<organism evidence="6 7">
    <name type="scientific">Nocardiopsis ansamitocini</name>
    <dbReference type="NCBI Taxonomy" id="1670832"/>
    <lineage>
        <taxon>Bacteria</taxon>
        <taxon>Bacillati</taxon>
        <taxon>Actinomycetota</taxon>
        <taxon>Actinomycetes</taxon>
        <taxon>Streptosporangiales</taxon>
        <taxon>Nocardiopsidaceae</taxon>
        <taxon>Nocardiopsis</taxon>
    </lineage>
</organism>
<feature type="domain" description="Fe/B12 periplasmic-binding" evidence="5">
    <location>
        <begin position="62"/>
        <end position="310"/>
    </location>
</feature>
<evidence type="ECO:0000256" key="1">
    <source>
        <dbReference type="ARBA" id="ARBA00008814"/>
    </source>
</evidence>
<sequence>MRLARRLVALPLLATLSLTACGGLDPDDTVPDTGGTAQGSEGFPLTVADSRGEVTLDAAPERIVSLSPSATEMLFAVGAGDQVVAADEYSNYPEEAPTTDLSGFTPSVEAITEYDPDLVVMANDGEETVSQLEAVQIPVLLLPAAVGLDDTYSQLELLGEATGNGDEGTKAAEQLKTRIDGIVAEVEESGASDLTYYHEIDAAMYSVTSETFIGQVYSLFGLTNIADATEDTAGGYPQLSAEYIVEENPDLVFLSYPDGAQDFAERPAFDSVTAVEDGNVIELDADVSSRWGPRVADFAEDVAQAIDATKGQ</sequence>
<feature type="signal peptide" evidence="4">
    <location>
        <begin position="1"/>
        <end position="22"/>
    </location>
</feature>
<dbReference type="RefSeq" id="WP_285757443.1">
    <property type="nucleotide sequence ID" value="NZ_BSQG01000001.1"/>
</dbReference>
<keyword evidence="2 4" id="KW-0732">Signal</keyword>
<accession>A0A9W6P3H9</accession>
<dbReference type="Gene3D" id="3.40.50.1980">
    <property type="entry name" value="Nitrogenase molybdenum iron protein domain"/>
    <property type="match status" value="2"/>
</dbReference>
<dbReference type="AlphaFoldDB" id="A0A9W6P3H9"/>